<accession>A0ABU8BP92</accession>
<dbReference type="RefSeq" id="WP_335417655.1">
    <property type="nucleotide sequence ID" value="NZ_JBALHR010000001.1"/>
</dbReference>
<sequence length="235" mass="24953">MTSAPDLSAFGATPLHPLSGGHRNAVWRADLAGRPMVAKSTRRSDAALRWLFPLQAAARQVGFIVPHLIETPSGPAPNGWTLEALVEGHAATAPALAALAPRISAFHATTGDLPQRPGFASCRELPQVLRGGDIDLTQLPNEVGEICASAWRGLAGTDCAIHGDLCAANIILGPDGPALIDWDEARKDLPFFDLVATSPMSADQKRAHLAWEVASCWQAEPTRARALLLELRASE</sequence>
<keyword evidence="3" id="KW-1185">Reference proteome</keyword>
<dbReference type="InterPro" id="IPR011009">
    <property type="entry name" value="Kinase-like_dom_sf"/>
</dbReference>
<dbReference type="EMBL" id="JBALHR010000001">
    <property type="protein sequence ID" value="MEH7826526.1"/>
    <property type="molecule type" value="Genomic_DNA"/>
</dbReference>
<name>A0ABU8BP92_9RHOB</name>
<comment type="caution">
    <text evidence="2">The sequence shown here is derived from an EMBL/GenBank/DDBJ whole genome shotgun (WGS) entry which is preliminary data.</text>
</comment>
<protein>
    <submittedName>
        <fullName evidence="2">Phosphotransferase</fullName>
    </submittedName>
</protein>
<dbReference type="Proteomes" id="UP001431963">
    <property type="component" value="Unassembled WGS sequence"/>
</dbReference>
<reference evidence="2" key="1">
    <citation type="submission" date="2024-02" db="EMBL/GenBank/DDBJ databases">
        <title>Genome sequences of strain Gemmobacter sp. JM10B15.</title>
        <authorList>
            <person name="Zhang M."/>
        </authorList>
    </citation>
    <scope>NUCLEOTIDE SEQUENCE</scope>
    <source>
        <strain evidence="2">JM10B15</strain>
    </source>
</reference>
<dbReference type="Pfam" id="PF01636">
    <property type="entry name" value="APH"/>
    <property type="match status" value="1"/>
</dbReference>
<evidence type="ECO:0000259" key="1">
    <source>
        <dbReference type="Pfam" id="PF01636"/>
    </source>
</evidence>
<dbReference type="InterPro" id="IPR002575">
    <property type="entry name" value="Aminoglycoside_PTrfase"/>
</dbReference>
<proteinExistence type="predicted"/>
<feature type="domain" description="Aminoglycoside phosphotransferase" evidence="1">
    <location>
        <begin position="16"/>
        <end position="216"/>
    </location>
</feature>
<dbReference type="SUPFAM" id="SSF56112">
    <property type="entry name" value="Protein kinase-like (PK-like)"/>
    <property type="match status" value="1"/>
</dbReference>
<organism evidence="2 3">
    <name type="scientific">Gemmobacter denitrificans</name>
    <dbReference type="NCBI Taxonomy" id="3123040"/>
    <lineage>
        <taxon>Bacteria</taxon>
        <taxon>Pseudomonadati</taxon>
        <taxon>Pseudomonadota</taxon>
        <taxon>Alphaproteobacteria</taxon>
        <taxon>Rhodobacterales</taxon>
        <taxon>Paracoccaceae</taxon>
        <taxon>Gemmobacter</taxon>
    </lineage>
</organism>
<dbReference type="Gene3D" id="3.90.1200.10">
    <property type="match status" value="1"/>
</dbReference>
<evidence type="ECO:0000313" key="2">
    <source>
        <dbReference type="EMBL" id="MEH7826526.1"/>
    </source>
</evidence>
<gene>
    <name evidence="2" type="ORF">V6590_00035</name>
</gene>
<evidence type="ECO:0000313" key="3">
    <source>
        <dbReference type="Proteomes" id="UP001431963"/>
    </source>
</evidence>